<sequence>MPVGIASCRQQLVLLDNEFAFNAAMIEEREEGIREVVDQIGQANEIVRDLAVEFLSRNKSSPVQLVKASKSVKSRSSWCWWVLVMVVVGVIVFLIVLIL</sequence>
<comment type="caution">
    <text evidence="1">The sequence shown here is derived from an EMBL/GenBank/DDBJ whole genome shotgun (WGS) entry which is preliminary data.</text>
</comment>
<protein>
    <submittedName>
        <fullName evidence="1">Uncharacterized protein</fullName>
    </submittedName>
</protein>
<dbReference type="Proteomes" id="UP001057402">
    <property type="component" value="Chromosome 7"/>
</dbReference>
<accession>A0ACB9NS76</accession>
<name>A0ACB9NS76_9MYRT</name>
<reference evidence="2" key="1">
    <citation type="journal article" date="2023" name="Front. Plant Sci.">
        <title>Chromosomal-level genome assembly of Melastoma candidum provides insights into trichome evolution.</title>
        <authorList>
            <person name="Zhong Y."/>
            <person name="Wu W."/>
            <person name="Sun C."/>
            <person name="Zou P."/>
            <person name="Liu Y."/>
            <person name="Dai S."/>
            <person name="Zhou R."/>
        </authorList>
    </citation>
    <scope>NUCLEOTIDE SEQUENCE [LARGE SCALE GENOMIC DNA]</scope>
</reference>
<proteinExistence type="predicted"/>
<evidence type="ECO:0000313" key="1">
    <source>
        <dbReference type="EMBL" id="KAI4339479.1"/>
    </source>
</evidence>
<gene>
    <name evidence="1" type="ORF">MLD38_024421</name>
</gene>
<evidence type="ECO:0000313" key="2">
    <source>
        <dbReference type="Proteomes" id="UP001057402"/>
    </source>
</evidence>
<organism evidence="1 2">
    <name type="scientific">Melastoma candidum</name>
    <dbReference type="NCBI Taxonomy" id="119954"/>
    <lineage>
        <taxon>Eukaryota</taxon>
        <taxon>Viridiplantae</taxon>
        <taxon>Streptophyta</taxon>
        <taxon>Embryophyta</taxon>
        <taxon>Tracheophyta</taxon>
        <taxon>Spermatophyta</taxon>
        <taxon>Magnoliopsida</taxon>
        <taxon>eudicotyledons</taxon>
        <taxon>Gunneridae</taxon>
        <taxon>Pentapetalae</taxon>
        <taxon>rosids</taxon>
        <taxon>malvids</taxon>
        <taxon>Myrtales</taxon>
        <taxon>Melastomataceae</taxon>
        <taxon>Melastomatoideae</taxon>
        <taxon>Melastomateae</taxon>
        <taxon>Melastoma</taxon>
    </lineage>
</organism>
<keyword evidence="2" id="KW-1185">Reference proteome</keyword>
<dbReference type="EMBL" id="CM042886">
    <property type="protein sequence ID" value="KAI4339479.1"/>
    <property type="molecule type" value="Genomic_DNA"/>
</dbReference>